<gene>
    <name evidence="1" type="ORF">ACO22_07792</name>
</gene>
<sequence length="64" mass="7537">IYHIKLINQTEVNQRRKQGLCLRCRVRDHMINSYLFKPLRHSATPTIAKMILKSVLDNNDVNMS</sequence>
<dbReference type="EMBL" id="LZYO01000682">
    <property type="protein sequence ID" value="ODH12910.1"/>
    <property type="molecule type" value="Genomic_DNA"/>
</dbReference>
<accession>A0A1D2J3N2</accession>
<proteinExistence type="predicted"/>
<dbReference type="AlphaFoldDB" id="A0A1D2J3N2"/>
<organism evidence="1 2">
    <name type="scientific">Paracoccidioides brasiliensis</name>
    <dbReference type="NCBI Taxonomy" id="121759"/>
    <lineage>
        <taxon>Eukaryota</taxon>
        <taxon>Fungi</taxon>
        <taxon>Dikarya</taxon>
        <taxon>Ascomycota</taxon>
        <taxon>Pezizomycotina</taxon>
        <taxon>Eurotiomycetes</taxon>
        <taxon>Eurotiomycetidae</taxon>
        <taxon>Onygenales</taxon>
        <taxon>Ajellomycetaceae</taxon>
        <taxon>Paracoccidioides</taxon>
    </lineage>
</organism>
<feature type="non-terminal residue" evidence="1">
    <location>
        <position position="1"/>
    </location>
</feature>
<dbReference type="Proteomes" id="UP000242814">
    <property type="component" value="Unassembled WGS sequence"/>
</dbReference>
<evidence type="ECO:0000313" key="2">
    <source>
        <dbReference type="Proteomes" id="UP000242814"/>
    </source>
</evidence>
<evidence type="ECO:0000313" key="1">
    <source>
        <dbReference type="EMBL" id="ODH12910.1"/>
    </source>
</evidence>
<name>A0A1D2J3N2_PARBR</name>
<reference evidence="1 2" key="1">
    <citation type="submission" date="2016-06" db="EMBL/GenBank/DDBJ databases">
        <authorList>
            <person name="Kjaerup R.B."/>
            <person name="Dalgaard T.S."/>
            <person name="Juul-Madsen H.R."/>
        </authorList>
    </citation>
    <scope>NUCLEOTIDE SEQUENCE [LARGE SCALE GENOMIC DNA]</scope>
    <source>
        <strain evidence="1 2">Pb300</strain>
    </source>
</reference>
<comment type="caution">
    <text evidence="1">The sequence shown here is derived from an EMBL/GenBank/DDBJ whole genome shotgun (WGS) entry which is preliminary data.</text>
</comment>
<protein>
    <submittedName>
        <fullName evidence="1">Uncharacterized protein</fullName>
    </submittedName>
</protein>